<gene>
    <name evidence="2" type="ORF">HGB44_21925</name>
</gene>
<organism evidence="2 3">
    <name type="scientific">Nocardiopsis alborubida</name>
    <dbReference type="NCBI Taxonomy" id="146802"/>
    <lineage>
        <taxon>Bacteria</taxon>
        <taxon>Bacillati</taxon>
        <taxon>Actinomycetota</taxon>
        <taxon>Actinomycetes</taxon>
        <taxon>Streptosporangiales</taxon>
        <taxon>Nocardiopsidaceae</taxon>
        <taxon>Nocardiopsis</taxon>
    </lineage>
</organism>
<keyword evidence="3" id="KW-1185">Reference proteome</keyword>
<protein>
    <submittedName>
        <fullName evidence="2">Tetratricopeptide repeat protein</fullName>
    </submittedName>
</protein>
<reference evidence="2 3" key="1">
    <citation type="submission" date="2020-04" db="EMBL/GenBank/DDBJ databases">
        <title>MicrobeNet Type strains.</title>
        <authorList>
            <person name="Nicholson A.C."/>
        </authorList>
    </citation>
    <scope>NUCLEOTIDE SEQUENCE [LARGE SCALE GENOMIC DNA]</scope>
    <source>
        <strain evidence="2 3">ATCC 23612</strain>
    </source>
</reference>
<dbReference type="Gene3D" id="1.25.40.10">
    <property type="entry name" value="Tetratricopeptide repeat domain"/>
    <property type="match status" value="1"/>
</dbReference>
<dbReference type="EMBL" id="JAAXPG010000022">
    <property type="protein sequence ID" value="NKZ00308.1"/>
    <property type="molecule type" value="Genomic_DNA"/>
</dbReference>
<dbReference type="AlphaFoldDB" id="A0A7X6MGG6"/>
<feature type="domain" description="DSBA-like thioredoxin" evidence="1">
    <location>
        <begin position="3"/>
        <end position="212"/>
    </location>
</feature>
<evidence type="ECO:0000259" key="1">
    <source>
        <dbReference type="Pfam" id="PF01323"/>
    </source>
</evidence>
<dbReference type="PANTHER" id="PTHR13887">
    <property type="entry name" value="GLUTATHIONE S-TRANSFERASE KAPPA"/>
    <property type="match status" value="1"/>
</dbReference>
<dbReference type="SUPFAM" id="SSF52833">
    <property type="entry name" value="Thioredoxin-like"/>
    <property type="match status" value="1"/>
</dbReference>
<accession>A0A7X6MGG6</accession>
<dbReference type="InterPro" id="IPR001853">
    <property type="entry name" value="DSBA-like_thioredoxin_dom"/>
</dbReference>
<dbReference type="Gene3D" id="3.40.30.10">
    <property type="entry name" value="Glutaredoxin"/>
    <property type="match status" value="1"/>
</dbReference>
<evidence type="ECO:0000313" key="2">
    <source>
        <dbReference type="EMBL" id="NKZ00308.1"/>
    </source>
</evidence>
<dbReference type="PANTHER" id="PTHR13887:SF41">
    <property type="entry name" value="THIOREDOXIN SUPERFAMILY PROTEIN"/>
    <property type="match status" value="1"/>
</dbReference>
<dbReference type="SUPFAM" id="SSF48452">
    <property type="entry name" value="TPR-like"/>
    <property type="match status" value="1"/>
</dbReference>
<dbReference type="InterPro" id="IPR011990">
    <property type="entry name" value="TPR-like_helical_dom_sf"/>
</dbReference>
<proteinExistence type="predicted"/>
<name>A0A7X6MGG6_9ACTN</name>
<dbReference type="GO" id="GO:0016491">
    <property type="term" value="F:oxidoreductase activity"/>
    <property type="evidence" value="ECO:0007669"/>
    <property type="project" value="InterPro"/>
</dbReference>
<dbReference type="Proteomes" id="UP000553209">
    <property type="component" value="Unassembled WGS sequence"/>
</dbReference>
<dbReference type="InterPro" id="IPR036249">
    <property type="entry name" value="Thioredoxin-like_sf"/>
</dbReference>
<dbReference type="RefSeq" id="WP_061083642.1">
    <property type="nucleotide sequence ID" value="NZ_JAAXPG010000022.1"/>
</dbReference>
<comment type="caution">
    <text evidence="2">The sequence shown here is derived from an EMBL/GenBank/DDBJ whole genome shotgun (WGS) entry which is preliminary data.</text>
</comment>
<dbReference type="Pfam" id="PF01323">
    <property type="entry name" value="DSBA"/>
    <property type="match status" value="1"/>
</dbReference>
<sequence length="328" mass="35440">MRIEIWADTVCSWTYIGKRRLERALAGLDGALREEAEVVWRPYRIDPAAPVAAEPLDPLLRDPLVDAALRACAPGLTPARNRVRVAEAAAAEGLGPRWGAAWRVSSHDSHRLLSLALETGGPDLQGAVAEGVLRAHFTAAEDIGSADVLDRVAREAGFPGGGRLLAGGAGEERVRELLLRGRATGVRTSPTLVVNGRALEGAQHPDAIRDFLVGAAGHTPRRLPEEVERFRLAESLLDRGDPLGALTLLRPMLDEHAADRNVGLLAARAYYRSAQLGRARRVLEELVARSPDDAYARLLLGRTLQRQGEREPAGPHLRLAGAMVPEYV</sequence>
<dbReference type="Pfam" id="PF14559">
    <property type="entry name" value="TPR_19"/>
    <property type="match status" value="1"/>
</dbReference>
<evidence type="ECO:0000313" key="3">
    <source>
        <dbReference type="Proteomes" id="UP000553209"/>
    </source>
</evidence>